<dbReference type="SUPFAM" id="SSF53335">
    <property type="entry name" value="S-adenosyl-L-methionine-dependent methyltransferases"/>
    <property type="match status" value="1"/>
</dbReference>
<proteinExistence type="predicted"/>
<evidence type="ECO:0000256" key="2">
    <source>
        <dbReference type="ARBA" id="ARBA00022842"/>
    </source>
</evidence>
<protein>
    <submittedName>
        <fullName evidence="3">S-adenosyl-L-methionine-dependent methyltransferase</fullName>
    </submittedName>
</protein>
<sequence>MSAKMSNGEFKNDVAMRGKGVYGANSGQQHSAMLSALPLITKSVADSWGKRPYTDRPFTIAEYGCSDGKNSVEPIAAALRGTADAKHVQLFLSDQPSNDFAATSKNVQKIGEDGEKDGISIFTAMVPRSFYKQVLAPNSADMGFSLMSIHYVDKMPPLREGEFPFDTSRKETRRQTWEKDFCSFLRLRSSELVDGSSLVLSQLSEPPEGGDNFAVVGQALGAGAQDMIKDNLLSHDLFKHFELPTWYPEPERMRELVASVGGWAVKDLFQQEIEHPASVELKKRRAEKEDPEDLEWYAGKVIDWLAAVVSGYFLKTVAITAGDMNEEQREKLLQEWISRSKKRFLADSKDAKVTSWLVFARLQKC</sequence>
<dbReference type="PANTHER" id="PTHR31009">
    <property type="entry name" value="S-ADENOSYL-L-METHIONINE:CARBOXYL METHYLTRANSFERASE FAMILY PROTEIN"/>
    <property type="match status" value="1"/>
</dbReference>
<dbReference type="InterPro" id="IPR005299">
    <property type="entry name" value="MeTrfase_7"/>
</dbReference>
<keyword evidence="3" id="KW-0489">Methyltransferase</keyword>
<evidence type="ECO:0000313" key="4">
    <source>
        <dbReference type="Proteomes" id="UP001492380"/>
    </source>
</evidence>
<accession>A0ABR1Y8X1</accession>
<gene>
    <name evidence="3" type="ORF">HDK90DRAFT_111013</name>
</gene>
<comment type="caution">
    <text evidence="3">The sequence shown here is derived from an EMBL/GenBank/DDBJ whole genome shotgun (WGS) entry which is preliminary data.</text>
</comment>
<dbReference type="GO" id="GO:0032259">
    <property type="term" value="P:methylation"/>
    <property type="evidence" value="ECO:0007669"/>
    <property type="project" value="UniProtKB-KW"/>
</dbReference>
<keyword evidence="3" id="KW-0808">Transferase</keyword>
<dbReference type="Gene3D" id="3.40.50.150">
    <property type="entry name" value="Vaccinia Virus protein VP39"/>
    <property type="match status" value="1"/>
</dbReference>
<keyword evidence="4" id="KW-1185">Reference proteome</keyword>
<keyword evidence="2" id="KW-0460">Magnesium</keyword>
<dbReference type="Proteomes" id="UP001492380">
    <property type="component" value="Unassembled WGS sequence"/>
</dbReference>
<name>A0ABR1Y8X1_9PEZI</name>
<reference evidence="3 4" key="1">
    <citation type="submission" date="2024-04" db="EMBL/GenBank/DDBJ databases">
        <title>Phyllosticta paracitricarpa is synonymous to the EU quarantine fungus P. citricarpa based on phylogenomic analyses.</title>
        <authorList>
            <consortium name="Lawrence Berkeley National Laboratory"/>
            <person name="Van Ingen-Buijs V.A."/>
            <person name="Van Westerhoven A.C."/>
            <person name="Haridas S."/>
            <person name="Skiadas P."/>
            <person name="Martin F."/>
            <person name="Groenewald J.Z."/>
            <person name="Crous P.W."/>
            <person name="Seidl M.F."/>
        </authorList>
    </citation>
    <scope>NUCLEOTIDE SEQUENCE [LARGE SCALE GENOMIC DNA]</scope>
    <source>
        <strain evidence="3 4">CBS 123374</strain>
    </source>
</reference>
<dbReference type="Pfam" id="PF03492">
    <property type="entry name" value="Methyltransf_7"/>
    <property type="match status" value="1"/>
</dbReference>
<evidence type="ECO:0000313" key="3">
    <source>
        <dbReference type="EMBL" id="KAK8223082.1"/>
    </source>
</evidence>
<keyword evidence="1" id="KW-0479">Metal-binding</keyword>
<dbReference type="InterPro" id="IPR042086">
    <property type="entry name" value="MeTrfase_capping"/>
</dbReference>
<dbReference type="InterPro" id="IPR029063">
    <property type="entry name" value="SAM-dependent_MTases_sf"/>
</dbReference>
<organism evidence="3 4">
    <name type="scientific">Phyllosticta capitalensis</name>
    <dbReference type="NCBI Taxonomy" id="121624"/>
    <lineage>
        <taxon>Eukaryota</taxon>
        <taxon>Fungi</taxon>
        <taxon>Dikarya</taxon>
        <taxon>Ascomycota</taxon>
        <taxon>Pezizomycotina</taxon>
        <taxon>Dothideomycetes</taxon>
        <taxon>Dothideomycetes incertae sedis</taxon>
        <taxon>Botryosphaeriales</taxon>
        <taxon>Phyllostictaceae</taxon>
        <taxon>Phyllosticta</taxon>
    </lineage>
</organism>
<dbReference type="GO" id="GO:0008168">
    <property type="term" value="F:methyltransferase activity"/>
    <property type="evidence" value="ECO:0007669"/>
    <property type="project" value="UniProtKB-KW"/>
</dbReference>
<dbReference type="Gene3D" id="1.10.1200.270">
    <property type="entry name" value="Methyltransferase, alpha-helical capping domain"/>
    <property type="match status" value="1"/>
</dbReference>
<dbReference type="EMBL" id="JBBWRZ010000014">
    <property type="protein sequence ID" value="KAK8223082.1"/>
    <property type="molecule type" value="Genomic_DNA"/>
</dbReference>
<evidence type="ECO:0000256" key="1">
    <source>
        <dbReference type="ARBA" id="ARBA00022723"/>
    </source>
</evidence>